<evidence type="ECO:0000259" key="6">
    <source>
        <dbReference type="Pfam" id="PF25036"/>
    </source>
</evidence>
<feature type="region of interest" description="Disordered" evidence="4">
    <location>
        <begin position="415"/>
        <end position="477"/>
    </location>
</feature>
<organism evidence="8 9">
    <name type="scientific">Aphanomyces euteiches</name>
    <dbReference type="NCBI Taxonomy" id="100861"/>
    <lineage>
        <taxon>Eukaryota</taxon>
        <taxon>Sar</taxon>
        <taxon>Stramenopiles</taxon>
        <taxon>Oomycota</taxon>
        <taxon>Saprolegniomycetes</taxon>
        <taxon>Saprolegniales</taxon>
        <taxon>Verrucalvaceae</taxon>
        <taxon>Aphanomyces</taxon>
    </lineage>
</organism>
<comment type="caution">
    <text evidence="8">The sequence shown here is derived from an EMBL/GenBank/DDBJ whole genome shotgun (WGS) entry which is preliminary data.</text>
</comment>
<feature type="compositionally biased region" description="Polar residues" evidence="4">
    <location>
        <begin position="436"/>
        <end position="446"/>
    </location>
</feature>
<name>A0A6G0WKN2_9STRA</name>
<feature type="region of interest" description="Disordered" evidence="4">
    <location>
        <begin position="2177"/>
        <end position="2198"/>
    </location>
</feature>
<proteinExistence type="inferred from homology"/>
<feature type="domain" description="Vacuolar protein sorting-associated protein 13 VPS13 adaptor binding" evidence="6">
    <location>
        <begin position="1694"/>
        <end position="2348"/>
    </location>
</feature>
<evidence type="ECO:0000256" key="4">
    <source>
        <dbReference type="SAM" id="MobiDB-lite"/>
    </source>
</evidence>
<dbReference type="GO" id="GO:0045053">
    <property type="term" value="P:protein retention in Golgi apparatus"/>
    <property type="evidence" value="ECO:0007669"/>
    <property type="project" value="TreeGrafter"/>
</dbReference>
<feature type="region of interest" description="Disordered" evidence="4">
    <location>
        <begin position="115"/>
        <end position="153"/>
    </location>
</feature>
<evidence type="ECO:0000256" key="3">
    <source>
        <dbReference type="ARBA" id="ARBA00023055"/>
    </source>
</evidence>
<feature type="compositionally biased region" description="Polar residues" evidence="4">
    <location>
        <begin position="455"/>
        <end position="472"/>
    </location>
</feature>
<feature type="region of interest" description="Disordered" evidence="4">
    <location>
        <begin position="2982"/>
        <end position="3004"/>
    </location>
</feature>
<evidence type="ECO:0000259" key="5">
    <source>
        <dbReference type="Pfam" id="PF12624"/>
    </source>
</evidence>
<dbReference type="PANTHER" id="PTHR16166:SF93">
    <property type="entry name" value="INTERMEMBRANE LIPID TRANSFER PROTEIN VPS13"/>
    <property type="match status" value="1"/>
</dbReference>
<reference evidence="8 9" key="1">
    <citation type="submission" date="2019-07" db="EMBL/GenBank/DDBJ databases">
        <title>Genomics analysis of Aphanomyces spp. identifies a new class of oomycete effector associated with host adaptation.</title>
        <authorList>
            <person name="Gaulin E."/>
        </authorList>
    </citation>
    <scope>NUCLEOTIDE SEQUENCE [LARGE SCALE GENOMIC DNA]</scope>
    <source>
        <strain evidence="8 9">ATCC 201684</strain>
    </source>
</reference>
<dbReference type="PANTHER" id="PTHR16166">
    <property type="entry name" value="VACUOLAR PROTEIN SORTING-ASSOCIATED PROTEIN VPS13"/>
    <property type="match status" value="1"/>
</dbReference>
<evidence type="ECO:0000256" key="1">
    <source>
        <dbReference type="ARBA" id="ARBA00006545"/>
    </source>
</evidence>
<evidence type="ECO:0000313" key="9">
    <source>
        <dbReference type="Proteomes" id="UP000481153"/>
    </source>
</evidence>
<feature type="compositionally biased region" description="Low complexity" evidence="4">
    <location>
        <begin position="137"/>
        <end position="153"/>
    </location>
</feature>
<accession>A0A6G0WKN2</accession>
<dbReference type="Proteomes" id="UP000481153">
    <property type="component" value="Unassembled WGS sequence"/>
</dbReference>
<evidence type="ECO:0000256" key="2">
    <source>
        <dbReference type="ARBA" id="ARBA00022448"/>
    </source>
</evidence>
<dbReference type="InterPro" id="IPR026854">
    <property type="entry name" value="VPS13_N"/>
</dbReference>
<feature type="compositionally biased region" description="Polar residues" evidence="4">
    <location>
        <begin position="2187"/>
        <end position="2198"/>
    </location>
</feature>
<dbReference type="InterPro" id="IPR009543">
    <property type="entry name" value="VPS13_VAB"/>
</dbReference>
<protein>
    <submittedName>
        <fullName evidence="8">Uncharacterized protein</fullName>
    </submittedName>
</protein>
<comment type="similarity">
    <text evidence="1">Belongs to the VPS13 family.</text>
</comment>
<gene>
    <name evidence="8" type="ORF">Ae201684_014235</name>
</gene>
<keyword evidence="2" id="KW-0813">Transport</keyword>
<feature type="domain" description="Chorein N-terminal" evidence="5">
    <location>
        <begin position="1"/>
        <end position="599"/>
    </location>
</feature>
<dbReference type="Pfam" id="PF12624">
    <property type="entry name" value="VPS13_N"/>
    <property type="match status" value="1"/>
</dbReference>
<evidence type="ECO:0000259" key="7">
    <source>
        <dbReference type="Pfam" id="PF25037"/>
    </source>
</evidence>
<dbReference type="Pfam" id="PF25036">
    <property type="entry name" value="VPS13_VAB"/>
    <property type="match status" value="1"/>
</dbReference>
<sequence>MFEKWIEGLIVEYFSEWLEGFDKDGMRVALYSGKISFTNLKFKKQALDKLYVPIVLKEGRLGVLNVKVPWKRLSKESVHIVLEDLYILLSPYHDDSSESRSTVDERHRHAKQHEIRLRELMHAPDEVTSSDSKDSPKASVGSPKSPKSSGSSSFSWKQKMLNLIMDNLTFELKRIHIRYEDTSCMVSATPLSFGISIDELKISTTNANGHVTFMDRSTSHTPFVHKVFEIKEGYVYWDFAQAAQSGGTKMAYLIEPVTTAIKITENHDPASHQFIPKYRVHVNLPSLRMTISPRQCKDITNVLDFLVGHEVYLKRSRCRKARPGCSVHENPRRWWKYALQSVQVLEHNPHRSSWRKTLALVVLRDKYIPLYMRHLDNSISRLDEQQLRILEDDPRLSPDCIVFFRACAAAELDMETKRRKQYSKPSKWPSLLKGKGSNSKPSTPVSSPRGGSLFSPKQQVTQPSSPTASPKDQTPPLLVLDPVERQLVYESVSQRYFELPKSSVMASTINGEAGDKNFGMLLALELQIDDVMCAVAKEAEKEKGGRKEFVRFQILGIQASYNQHMSVSGLPEMQVALQLQEMQLIDATQPPESPLAVIFGHTKKALTAPLVQLKFHRRPDNTLVLAVTIESCHGLYHKKAFDKITKYVTPDQPKSSSNSAPLSPSSFASKRVQSLPIQLTLIMPDFTCSIAGETAETPFVVLHLANMNVRTSNAAEAFDMSVDNVDVLIVSYDRLAGLWEDISLQAKCRLIKKFKIEWQLALHREDPSDDDVNGKAVGWTNNIQLSTLGVTVSDTQCQHLYQLVTYLLAPPQTKKPPKPRRQILPFEIALYVPTVSLQLTGTEHLRQGVVVEWTQWVSTIKCLTDLTSVHWATASLIIKEAQANSCKNGRVYSFGTTLLDVCGSTTMFLVLGRQDDSPTLRVDLPTVRICWHYHLLRDILQLTVARLPLQPAIESTKLLLHIRLHLAALTFILNPVESPQLDATLQGGDIDGTIELYQNGNIFVDASAAAVAFTMDKWSLASLPDTTTFRYETSGVYSLPERDGAASYVEVRATQGNILLCQPHWVCVATYLSAYVSELFTWLYLTREGQGKKIMDPSKLRLKVLSHIDGIEVKIPTTANTMSDPIEGDGKPMRFQIKQIAVTSDRYLDTSYEQISVEMASIEAPPWWTNHTTSARVQYLFHLGESRQQITIQVPALDANFDVTAYNVLLETVAGNFLAPTIQMELPEPPADVETTFSIGFDDVLVNVPQLSVTLTVHGLHATWHQTTTHHSSLDVTWQTVELMDVPSAKCSVNLSGRQRLEYEVAPDGRESLGLTFDSIFLAPDMQVLYKWTTFASALPKLPILPSNDHQAQPPPPIEISIAVKAVQLLLLAASPDQYLLLQGAVQASAQKSVVQVQTRGVALVIACTWPLPHFQPDDPLHFHKPSIGRALCSTFDIDADIAAGAIQLTLSSVDVVVTAGDLKLMQAAVVRLLESPFKKAPASQTESFVSVVLNQASVTLVSPPDQSASLETTFAPKIRVYGHRALFKQSFKFIQEASHTTDWSLSLTDETCCGAEEGVSVWCFNAPLGVWEPLVEPWAFHLAIEASLEDDTMIHRVSFHGAKLQPCHVNISPCILEAICSILDPLLSGVTPPQSTVAHANASCGVAILNDTTLPLSYYVSGTDCRALNKVPAHEGATLQLTTTPILVSDQTIVLQWDDWAPVNDVRLHSFGQTVALLTPSMAQTKSKQVFPLLLDVENRRGRRTLTISSVVKVYNDSSIPVRVGCIRDNMPFVDSGVVNPGESRGLPLDVCETLHGLRIVLAPGDDDKYDWSEDPVSIEATEPWIAACPLKKLPKPSCTCMAAFSTTSPQVESTSVVCTHGKMFLRVMPKIHGSHVFASIRVVAPVSIENQSPIPMTLLLFTTKKRLAKPITSPKGPALDEEIEPVQLHLVTSTTIAPQSRIHIYSVSLLNKTYASVALASQQWSQLQPLELSKAKDNVVVLPDEQKRQHAVNWSISTNADFQLQVTLWPSYVLVDETNLQLLYDVDLSSKKSITSILHLSKNSNNGSATDTLETDVIEATLEVLSSVVSFEAKASPQPFLLSGVRQVTIRLDPVRGMRTSTATVQLEAISDSVQNAHRLFCDAAKEWRDLGVRVTMTHTKSKIVTFVPRYMVLNLAPVPFVLCPAILVNKTAAPQQQPPGRHASSGQLPSQTTTPLAVLRQPSSSRVGQGPVGVATYAPQAPFSPFHWTSMAEPSDYAVRTKPAESSEWKWSGRFSLHEVGETALNVINKSTGDVLVVRIHIRVVRATQIFIVISLEEAINPLYRLVNETSTTITFGQHFFDLDPGYIRDAAPTQSVWFGWDEPFSCESRALRVAVANTDVIAIVVDEVHDAVQTLGELFVQMYLDGLTKVVHVSERHRSRDTLMRISSQEVAQNIRYVIDVLLPRVVLSLAHGRAELVVLTVEEISVIGGYTPEGNEIEVKVKSVQIDNQQEGQSGSAFPVLFAPSKEEVDKDKENEEATSPPFVHVSLVRLFYHPNIEFVKYLSVLMQPATLQLDASILFSIADMVSEWLAIITKFFPDAFNEKPISLVAERVQVEPRVYFETLQLHPLKLCVTFAQSTLPSQAEEVMAVVPGMFRILQTHLANIDNAPLHLNALHIFHCFTSISLLVSSIRQHYTTQSLRQIYSLIGSAEILGNPLGLVSNLGSGVKDFFYEPAAGMVRGQFVKGLTRGTESLVKNSVYGTFNAASKLTGSISTGLANLSMDKTYIQSRTNRPKKDGPTNVGAGLLLGTKQLGQGILAGVSGIITQPAMGAYHNGLTGFVEGVGKGIIGAAVKPTAGILDLAAQTTAGITYSAASFDKKPKLTRLRLPRMMATADKRLTIYVPDEASVAAWLTKLPASTLAANEQYERHVLLPNSRALIATSRQLMVLDNTSAKPRVLWAYLARNVLSSHSSDEGVVISIDNKNGDGKLVTVKIPLEAHEHHERDKVEALIAKLVTQNQTTSPPPPPSTHQRDEARHD</sequence>
<dbReference type="EMBL" id="VJMJ01000188">
    <property type="protein sequence ID" value="KAF0727799.1"/>
    <property type="molecule type" value="Genomic_DNA"/>
</dbReference>
<dbReference type="GO" id="GO:0006869">
    <property type="term" value="P:lipid transport"/>
    <property type="evidence" value="ECO:0007669"/>
    <property type="project" value="UniProtKB-KW"/>
</dbReference>
<dbReference type="InterPro" id="IPR056748">
    <property type="entry name" value="VPS13-like_C"/>
</dbReference>
<dbReference type="InterPro" id="IPR026847">
    <property type="entry name" value="VPS13"/>
</dbReference>
<keyword evidence="9" id="KW-1185">Reference proteome</keyword>
<feature type="domain" description="Intermembrane lipid transfer protein VPS13-like C-terminal" evidence="7">
    <location>
        <begin position="2851"/>
        <end position="2958"/>
    </location>
</feature>
<keyword evidence="3" id="KW-0445">Lipid transport</keyword>
<dbReference type="GO" id="GO:0006623">
    <property type="term" value="P:protein targeting to vacuole"/>
    <property type="evidence" value="ECO:0007669"/>
    <property type="project" value="TreeGrafter"/>
</dbReference>
<evidence type="ECO:0000313" key="8">
    <source>
        <dbReference type="EMBL" id="KAF0727799.1"/>
    </source>
</evidence>
<feature type="compositionally biased region" description="Basic and acidic residues" evidence="4">
    <location>
        <begin position="115"/>
        <end position="136"/>
    </location>
</feature>
<dbReference type="Pfam" id="PF25037">
    <property type="entry name" value="VPS13_C"/>
    <property type="match status" value="1"/>
</dbReference>
<dbReference type="VEuPathDB" id="FungiDB:AeMF1_019123"/>